<protein>
    <submittedName>
        <fullName evidence="1">Uncharacterized protein</fullName>
    </submittedName>
</protein>
<sequence length="134" mass="14303">MALLGTSQVPAQSVEIATVALTTGTASGASGAQDKVWVRLCSPNLSDCNSPSDAFVLGDLEAGITKTNYLAPLTAAQYDPHWVSIQFERHNWDNWQLAGVRVHTPHGDFCPPAKALPTWFEGDGTTNLPLHACS</sequence>
<gene>
    <name evidence="1" type="ORF">LX83_004807</name>
</gene>
<proteinExistence type="predicted"/>
<dbReference type="AlphaFoldDB" id="A0AAE3KMR9"/>
<keyword evidence="2" id="KW-1185">Reference proteome</keyword>
<evidence type="ECO:0000313" key="2">
    <source>
        <dbReference type="Proteomes" id="UP001206128"/>
    </source>
</evidence>
<dbReference type="EMBL" id="JAMTCK010000012">
    <property type="protein sequence ID" value="MCP2167933.1"/>
    <property type="molecule type" value="Genomic_DNA"/>
</dbReference>
<dbReference type="Proteomes" id="UP001206128">
    <property type="component" value="Unassembled WGS sequence"/>
</dbReference>
<evidence type="ECO:0000313" key="1">
    <source>
        <dbReference type="EMBL" id="MCP2167933.1"/>
    </source>
</evidence>
<organism evidence="1 2">
    <name type="scientific">Goodfellowiella coeruleoviolacea</name>
    <dbReference type="NCBI Taxonomy" id="334858"/>
    <lineage>
        <taxon>Bacteria</taxon>
        <taxon>Bacillati</taxon>
        <taxon>Actinomycetota</taxon>
        <taxon>Actinomycetes</taxon>
        <taxon>Pseudonocardiales</taxon>
        <taxon>Pseudonocardiaceae</taxon>
        <taxon>Goodfellowiella</taxon>
    </lineage>
</organism>
<accession>A0AAE3KMR9</accession>
<reference evidence="1" key="1">
    <citation type="submission" date="2022-06" db="EMBL/GenBank/DDBJ databases">
        <title>Genomic Encyclopedia of Archaeal and Bacterial Type Strains, Phase II (KMG-II): from individual species to whole genera.</title>
        <authorList>
            <person name="Goeker M."/>
        </authorList>
    </citation>
    <scope>NUCLEOTIDE SEQUENCE</scope>
    <source>
        <strain evidence="1">DSM 43935</strain>
    </source>
</reference>
<comment type="caution">
    <text evidence="1">The sequence shown here is derived from an EMBL/GenBank/DDBJ whole genome shotgun (WGS) entry which is preliminary data.</text>
</comment>
<name>A0AAE3KMR9_9PSEU</name>